<accession>A0ABS7QFW7</accession>
<feature type="transmembrane region" description="Helical" evidence="2">
    <location>
        <begin position="259"/>
        <end position="282"/>
    </location>
</feature>
<feature type="compositionally biased region" description="Low complexity" evidence="1">
    <location>
        <begin position="200"/>
        <end position="228"/>
    </location>
</feature>
<feature type="compositionally biased region" description="Polar residues" evidence="1">
    <location>
        <begin position="31"/>
        <end position="47"/>
    </location>
</feature>
<evidence type="ECO:0000256" key="2">
    <source>
        <dbReference type="SAM" id="Phobius"/>
    </source>
</evidence>
<dbReference type="Proteomes" id="UP000778578">
    <property type="component" value="Unassembled WGS sequence"/>
</dbReference>
<feature type="compositionally biased region" description="Low complexity" evidence="1">
    <location>
        <begin position="160"/>
        <end position="170"/>
    </location>
</feature>
<dbReference type="EMBL" id="JAINZZ010000056">
    <property type="protein sequence ID" value="MBY8881838.1"/>
    <property type="molecule type" value="Genomic_DNA"/>
</dbReference>
<feature type="compositionally biased region" description="Low complexity" evidence="1">
    <location>
        <begin position="1"/>
        <end position="14"/>
    </location>
</feature>
<feature type="compositionally biased region" description="Low complexity" evidence="1">
    <location>
        <begin position="180"/>
        <end position="189"/>
    </location>
</feature>
<keyword evidence="2" id="KW-1133">Transmembrane helix</keyword>
<organism evidence="3 4">
    <name type="scientific">Actinacidiphila acidipaludis</name>
    <dbReference type="NCBI Taxonomy" id="2873382"/>
    <lineage>
        <taxon>Bacteria</taxon>
        <taxon>Bacillati</taxon>
        <taxon>Actinomycetota</taxon>
        <taxon>Actinomycetes</taxon>
        <taxon>Kitasatosporales</taxon>
        <taxon>Streptomycetaceae</taxon>
        <taxon>Actinacidiphila</taxon>
    </lineage>
</organism>
<evidence type="ECO:0000256" key="1">
    <source>
        <dbReference type="SAM" id="MobiDB-lite"/>
    </source>
</evidence>
<proteinExistence type="predicted"/>
<evidence type="ECO:0000313" key="3">
    <source>
        <dbReference type="EMBL" id="MBY8881838.1"/>
    </source>
</evidence>
<name>A0ABS7QFW7_9ACTN</name>
<keyword evidence="2" id="KW-0812">Transmembrane</keyword>
<keyword evidence="4" id="KW-1185">Reference proteome</keyword>
<feature type="region of interest" description="Disordered" evidence="1">
    <location>
        <begin position="286"/>
        <end position="328"/>
    </location>
</feature>
<feature type="region of interest" description="Disordered" evidence="1">
    <location>
        <begin position="1"/>
        <end position="250"/>
    </location>
</feature>
<feature type="compositionally biased region" description="Low complexity" evidence="1">
    <location>
        <begin position="290"/>
        <end position="314"/>
    </location>
</feature>
<feature type="compositionally biased region" description="Gly residues" evidence="1">
    <location>
        <begin position="100"/>
        <end position="117"/>
    </location>
</feature>
<protein>
    <submittedName>
        <fullName evidence="3">Uncharacterized protein</fullName>
    </submittedName>
</protein>
<reference evidence="3 4" key="1">
    <citation type="submission" date="2021-08" db="EMBL/GenBank/DDBJ databases">
        <title>WGS of actinomycetes from Thailand.</title>
        <authorList>
            <person name="Thawai C."/>
        </authorList>
    </citation>
    <scope>NUCLEOTIDE SEQUENCE [LARGE SCALE GENOMIC DNA]</scope>
    <source>
        <strain evidence="3 4">PLK6-54</strain>
    </source>
</reference>
<evidence type="ECO:0000313" key="4">
    <source>
        <dbReference type="Proteomes" id="UP000778578"/>
    </source>
</evidence>
<keyword evidence="2" id="KW-0472">Membrane</keyword>
<comment type="caution">
    <text evidence="3">The sequence shown here is derived from an EMBL/GenBank/DDBJ whole genome shotgun (WGS) entry which is preliminary data.</text>
</comment>
<sequence length="498" mass="50075">MTEGPGQQPSQRPRPSAPEGREVLEGRVIPSSRQQQRSFEAHQQQPAPQDPREQFAGPGPQGEPWSSPQAPATAGRAPQIPQGQAPQIPQGSVPQAAQAGQGGSGGQSGSGGQGGQTGQPPLPHREGPASERPGPHQQGQARPPQTQLPEPQGPGGQQPGAGEPQAWGGAPQQGGGPQHGGIPPQGFPQQGPPPQGPGAGLPRQSPSPASTGSSGSSGSFPMGTGTTGRRPAPSSASGTPDWGALAEQQEASGARRRKVMMLTGGIVAIAVIAGGVATAVVMSGKSSKPTIAGPSSSGTAGTSALPPAPSFSSVAPPPPANPLDYLSTAGKDTAPLTANSLFPGKQFLMDGRVYVKTAITSTNACAGAARANLSVALGKSACRKLIRVTYTNGGTAVTVGVAVFDDKAHAQKVQKVAQYLAPLNGGGVADFCHAVACRMTSNAVGRYAYFAIAGLKNGKTITASDTVALQSANDASNFAFQRIIQRGRDAAAADPSRN</sequence>
<feature type="compositionally biased region" description="Low complexity" evidence="1">
    <location>
        <begin position="77"/>
        <end position="99"/>
    </location>
</feature>
<gene>
    <name evidence="3" type="ORF">K7862_30010</name>
</gene>
<dbReference type="RefSeq" id="WP_222967920.1">
    <property type="nucleotide sequence ID" value="NZ_JAINZZ010000056.1"/>
</dbReference>